<feature type="signal peptide" evidence="2">
    <location>
        <begin position="1"/>
        <end position="19"/>
    </location>
</feature>
<evidence type="ECO:0000256" key="2">
    <source>
        <dbReference type="SAM" id="SignalP"/>
    </source>
</evidence>
<evidence type="ECO:0000313" key="4">
    <source>
        <dbReference type="Proteomes" id="UP001461498"/>
    </source>
</evidence>
<keyword evidence="4" id="KW-1185">Reference proteome</keyword>
<feature type="compositionally biased region" description="Polar residues" evidence="1">
    <location>
        <begin position="89"/>
        <end position="101"/>
    </location>
</feature>
<evidence type="ECO:0000256" key="1">
    <source>
        <dbReference type="SAM" id="MobiDB-lite"/>
    </source>
</evidence>
<protein>
    <submittedName>
        <fullName evidence="3">Uncharacterized protein</fullName>
    </submittedName>
</protein>
<sequence>MKLYSILLSAISLVAISAAFTGDDKFLRKYAMMKVYEACFGPDVVKEVRMEMKAAASKCAGMHPHPSPDPLKIIPPNSANHHKTPVHGQENSNSIQEQESAPQAAALVHAHSPAHHEPPPKSTTLDLNKLQQAILAGYNKHSTGQESALQNAALVHSPSSIHAPPSKTSSVDFNKLQQALIDGFAQHTMPAQSYAPPQHPAYVPPQPQILQQPPYRPYQPYQHPNHNSIYYTPNMYQPQPQPYMPAPYYHPPMYQQPYQPMPAYYSGRSSRDLDTRGQLETLSNVMSGKIRNVTCVMQELGYLDGNLEPDYGRMIERIGRLPVADDLKKDMVEGVEFCRQFSQCVPDDRKDKLIREMVRPMFFFRCYKHKKLEACIMKDVRERYNHNDDLSEDNLTVNGDERRSAKEFPEDNMATAIYEFLYGGDRIDIDTLL</sequence>
<accession>A0AAW1DR87</accession>
<feature type="region of interest" description="Disordered" evidence="1">
    <location>
        <begin position="60"/>
        <end position="124"/>
    </location>
</feature>
<dbReference type="Proteomes" id="UP001461498">
    <property type="component" value="Unassembled WGS sequence"/>
</dbReference>
<proteinExistence type="predicted"/>
<evidence type="ECO:0000313" key="3">
    <source>
        <dbReference type="EMBL" id="KAK9512813.1"/>
    </source>
</evidence>
<feature type="chain" id="PRO_5043598128" evidence="2">
    <location>
        <begin position="20"/>
        <end position="433"/>
    </location>
</feature>
<reference evidence="3 4" key="1">
    <citation type="submission" date="2022-12" db="EMBL/GenBank/DDBJ databases">
        <title>Chromosome-level genome assembly of true bugs.</title>
        <authorList>
            <person name="Ma L."/>
            <person name="Li H."/>
        </authorList>
    </citation>
    <scope>NUCLEOTIDE SEQUENCE [LARGE SCALE GENOMIC DNA]</scope>
    <source>
        <strain evidence="3">Lab_2022b</strain>
    </source>
</reference>
<dbReference type="AlphaFoldDB" id="A0AAW1DR87"/>
<gene>
    <name evidence="3" type="ORF">O3M35_001147</name>
</gene>
<organism evidence="3 4">
    <name type="scientific">Rhynocoris fuscipes</name>
    <dbReference type="NCBI Taxonomy" id="488301"/>
    <lineage>
        <taxon>Eukaryota</taxon>
        <taxon>Metazoa</taxon>
        <taxon>Ecdysozoa</taxon>
        <taxon>Arthropoda</taxon>
        <taxon>Hexapoda</taxon>
        <taxon>Insecta</taxon>
        <taxon>Pterygota</taxon>
        <taxon>Neoptera</taxon>
        <taxon>Paraneoptera</taxon>
        <taxon>Hemiptera</taxon>
        <taxon>Heteroptera</taxon>
        <taxon>Panheteroptera</taxon>
        <taxon>Cimicomorpha</taxon>
        <taxon>Reduviidae</taxon>
        <taxon>Harpactorinae</taxon>
        <taxon>Harpactorini</taxon>
        <taxon>Rhynocoris</taxon>
    </lineage>
</organism>
<comment type="caution">
    <text evidence="3">The sequence shown here is derived from an EMBL/GenBank/DDBJ whole genome shotgun (WGS) entry which is preliminary data.</text>
</comment>
<keyword evidence="2" id="KW-0732">Signal</keyword>
<dbReference type="EMBL" id="JAPXFL010000001">
    <property type="protein sequence ID" value="KAK9512813.1"/>
    <property type="molecule type" value="Genomic_DNA"/>
</dbReference>
<name>A0AAW1DR87_9HEMI</name>